<accession>A0A9D2CE87</accession>
<reference evidence="4" key="1">
    <citation type="journal article" date="2021" name="PeerJ">
        <title>Extensive microbial diversity within the chicken gut microbiome revealed by metagenomics and culture.</title>
        <authorList>
            <person name="Gilroy R."/>
            <person name="Ravi A."/>
            <person name="Getino M."/>
            <person name="Pursley I."/>
            <person name="Horton D.L."/>
            <person name="Alikhan N.F."/>
            <person name="Baker D."/>
            <person name="Gharbi K."/>
            <person name="Hall N."/>
            <person name="Watson M."/>
            <person name="Adriaenssens E.M."/>
            <person name="Foster-Nyarko E."/>
            <person name="Jarju S."/>
            <person name="Secka A."/>
            <person name="Antonio M."/>
            <person name="Oren A."/>
            <person name="Chaudhuri R.R."/>
            <person name="La Ragione R."/>
            <person name="Hildebrand F."/>
            <person name="Pallen M.J."/>
        </authorList>
    </citation>
    <scope>NUCLEOTIDE SEQUENCE</scope>
    <source>
        <strain evidence="4">CHK33-7979</strain>
    </source>
</reference>
<dbReference type="AlphaFoldDB" id="A0A9D2CE87"/>
<feature type="transmembrane region" description="Helical" evidence="1">
    <location>
        <begin position="156"/>
        <end position="176"/>
    </location>
</feature>
<keyword evidence="1" id="KW-0472">Membrane</keyword>
<reference evidence="4" key="2">
    <citation type="submission" date="2021-04" db="EMBL/GenBank/DDBJ databases">
        <authorList>
            <person name="Gilroy R."/>
        </authorList>
    </citation>
    <scope>NUCLEOTIDE SEQUENCE</scope>
    <source>
        <strain evidence="4">CHK33-7979</strain>
    </source>
</reference>
<dbReference type="Proteomes" id="UP000886824">
    <property type="component" value="Unassembled WGS sequence"/>
</dbReference>
<feature type="domain" description="DUF6199" evidence="3">
    <location>
        <begin position="119"/>
        <end position="176"/>
    </location>
</feature>
<evidence type="ECO:0000313" key="5">
    <source>
        <dbReference type="Proteomes" id="UP000886824"/>
    </source>
</evidence>
<evidence type="ECO:0000313" key="4">
    <source>
        <dbReference type="EMBL" id="HIY73348.1"/>
    </source>
</evidence>
<comment type="caution">
    <text evidence="4">The sequence shown here is derived from an EMBL/GenBank/DDBJ whole genome shotgun (WGS) entry which is preliminary data.</text>
</comment>
<dbReference type="Pfam" id="PF19701">
    <property type="entry name" value="DUF6199"/>
    <property type="match status" value="1"/>
</dbReference>
<evidence type="ECO:0000256" key="2">
    <source>
        <dbReference type="SAM" id="SignalP"/>
    </source>
</evidence>
<name>A0A9D2CE87_9FIRM</name>
<organism evidence="4 5">
    <name type="scientific">Candidatus Intestinimonas merdavium</name>
    <dbReference type="NCBI Taxonomy" id="2838622"/>
    <lineage>
        <taxon>Bacteria</taxon>
        <taxon>Bacillati</taxon>
        <taxon>Bacillota</taxon>
        <taxon>Clostridia</taxon>
        <taxon>Eubacteriales</taxon>
        <taxon>Intestinimonas</taxon>
    </lineage>
</organism>
<keyword evidence="1" id="KW-1133">Transmembrane helix</keyword>
<evidence type="ECO:0000259" key="3">
    <source>
        <dbReference type="Pfam" id="PF19701"/>
    </source>
</evidence>
<sequence>MRPLLCALVILLLLCACSSNESGVKQVEYGGKTFVVDTEAGTITFDDQVYRYEGSGKSAEFTYPDGSTFWWRQQGNMGHGGWSADYDPGAHGYISGDTLLEVLRELEPSTVKNGEQFLAGVVLVLVGAVNAIAPAMVWAMSYGWRFKNAEPSDAALVIYRFGGIVACVIGAFLVLFSF</sequence>
<dbReference type="EMBL" id="DXCX01000053">
    <property type="protein sequence ID" value="HIY73348.1"/>
    <property type="molecule type" value="Genomic_DNA"/>
</dbReference>
<evidence type="ECO:0000256" key="1">
    <source>
        <dbReference type="SAM" id="Phobius"/>
    </source>
</evidence>
<gene>
    <name evidence="4" type="ORF">H9826_05160</name>
</gene>
<proteinExistence type="predicted"/>
<feature type="signal peptide" evidence="2">
    <location>
        <begin position="1"/>
        <end position="21"/>
    </location>
</feature>
<protein>
    <recommendedName>
        <fullName evidence="3">DUF6199 domain-containing protein</fullName>
    </recommendedName>
</protein>
<keyword evidence="1" id="KW-0812">Transmembrane</keyword>
<keyword evidence="2" id="KW-0732">Signal</keyword>
<feature type="transmembrane region" description="Helical" evidence="1">
    <location>
        <begin position="117"/>
        <end position="144"/>
    </location>
</feature>
<dbReference type="InterPro" id="IPR045679">
    <property type="entry name" value="DUF6199"/>
</dbReference>
<feature type="chain" id="PRO_5038910258" description="DUF6199 domain-containing protein" evidence="2">
    <location>
        <begin position="22"/>
        <end position="178"/>
    </location>
</feature>
<dbReference type="PROSITE" id="PS51257">
    <property type="entry name" value="PROKAR_LIPOPROTEIN"/>
    <property type="match status" value="1"/>
</dbReference>